<keyword evidence="1" id="KW-0863">Zinc-finger</keyword>
<keyword evidence="2" id="KW-0175">Coiled coil</keyword>
<evidence type="ECO:0000256" key="2">
    <source>
        <dbReference type="SAM" id="Coils"/>
    </source>
</evidence>
<dbReference type="SMART" id="SM00343">
    <property type="entry name" value="ZnF_C2HC"/>
    <property type="match status" value="2"/>
</dbReference>
<dbReference type="InterPro" id="IPR036875">
    <property type="entry name" value="Znf_CCHC_sf"/>
</dbReference>
<protein>
    <recommendedName>
        <fullName evidence="4">CCHC-type domain-containing protein</fullName>
    </recommendedName>
</protein>
<dbReference type="EnsemblPlants" id="KQK94394">
    <property type="protein sequence ID" value="KQK94394"/>
    <property type="gene ID" value="SETIT_027434mg"/>
</dbReference>
<dbReference type="HOGENOM" id="CLU_044302_1_0_1"/>
<reference evidence="5" key="2">
    <citation type="submission" date="2015-07" db="EMBL/GenBank/DDBJ databases">
        <authorList>
            <person name="Noorani M."/>
        </authorList>
    </citation>
    <scope>NUCLEOTIDE SEQUENCE</scope>
    <source>
        <strain evidence="5">Yugu1</strain>
    </source>
</reference>
<sequence length="490" mass="56167">MGPQIEQVVVVSIPPNVNRSKLTQEEEKCLQLNAQISYVLIHALSEDVLDAIMDEDDDYHTSHDAHCIWTTLKDIYDACEYHGQKESESEEKTQPTQLRDHKNSPVLADEVEPEYTHKCFMAKGEKKIKDEDEEFEFEFDKKEVVKLMETMCKQRGDLERQENHLSKRIKELESLNEEMKKLNVTNVSLLDKCEKLEKEYACATNSHSCVAPLEEANQKFKVQLEELTSKYVNLQATHKELQCSHERLVDSHTMLEMTHKVMIDMVKSLEPQSHKCTCSISRHNISYANPCNSQAKVSWYDQILVESCDDLIAQENDNLKQEVKKLKMDLSGLKGKSIAQPSQDNRDVVKKLESGSTFQSSCNNADKSTMKQKQDKKKKRLDHIKCFECSKMGHFASMCRKKKEDKPALSKRQRILSKRRCFNCHEKGHKIASCTSSGSHSGKIGAMSIHNDSKELRKNLNDSCAVKHLAPMTLFTNLSRPNIVWVPKCA</sequence>
<keyword evidence="1" id="KW-0479">Metal-binding</keyword>
<feature type="region of interest" description="Disordered" evidence="3">
    <location>
        <begin position="84"/>
        <end position="105"/>
    </location>
</feature>
<evidence type="ECO:0000256" key="3">
    <source>
        <dbReference type="SAM" id="MobiDB-lite"/>
    </source>
</evidence>
<evidence type="ECO:0000256" key="1">
    <source>
        <dbReference type="PROSITE-ProRule" id="PRU00047"/>
    </source>
</evidence>
<proteinExistence type="predicted"/>
<gene>
    <name evidence="5" type="ORF">SETIT_8G105900v2</name>
</gene>
<evidence type="ECO:0000313" key="6">
    <source>
        <dbReference type="EnsemblPlants" id="KQK94394"/>
    </source>
</evidence>
<dbReference type="EMBL" id="CM003535">
    <property type="protein sequence ID" value="RCV37981.1"/>
    <property type="molecule type" value="Genomic_DNA"/>
</dbReference>
<keyword evidence="7" id="KW-1185">Reference proteome</keyword>
<dbReference type="OrthoDB" id="696537at2759"/>
<reference evidence="5 7" key="1">
    <citation type="journal article" date="2012" name="Nat. Biotechnol.">
        <title>Reference genome sequence of the model plant Setaria.</title>
        <authorList>
            <person name="Bennetzen J.L."/>
            <person name="Schmutz J."/>
            <person name="Wang H."/>
            <person name="Percifield R."/>
            <person name="Hawkins J."/>
            <person name="Pontaroli A.C."/>
            <person name="Estep M."/>
            <person name="Feng L."/>
            <person name="Vaughn J.N."/>
            <person name="Grimwood J."/>
            <person name="Jenkins J."/>
            <person name="Barry K."/>
            <person name="Lindquist E."/>
            <person name="Hellsten U."/>
            <person name="Deshpande S."/>
            <person name="Wang X."/>
            <person name="Wu X."/>
            <person name="Mitros T."/>
            <person name="Triplett J."/>
            <person name="Yang X."/>
            <person name="Ye C.Y."/>
            <person name="Mauro-Herrera M."/>
            <person name="Wang L."/>
            <person name="Li P."/>
            <person name="Sharma M."/>
            <person name="Sharma R."/>
            <person name="Ronald P.C."/>
            <person name="Panaud O."/>
            <person name="Kellogg E.A."/>
            <person name="Brutnell T.P."/>
            <person name="Doust A.N."/>
            <person name="Tuskan G.A."/>
            <person name="Rokhsar D."/>
            <person name="Devos K.M."/>
        </authorList>
    </citation>
    <scope>NUCLEOTIDE SEQUENCE [LARGE SCALE GENOMIC DNA]</scope>
    <source>
        <strain evidence="7">cv. Yugu1</strain>
        <strain evidence="5">Yugu1</strain>
    </source>
</reference>
<dbReference type="Pfam" id="PF00098">
    <property type="entry name" value="zf-CCHC"/>
    <property type="match status" value="1"/>
</dbReference>
<dbReference type="GO" id="GO:0003676">
    <property type="term" value="F:nucleic acid binding"/>
    <property type="evidence" value="ECO:0007669"/>
    <property type="project" value="InterPro"/>
</dbReference>
<dbReference type="InterPro" id="IPR001878">
    <property type="entry name" value="Znf_CCHC"/>
</dbReference>
<organism evidence="5">
    <name type="scientific">Setaria italica</name>
    <name type="common">Foxtail millet</name>
    <name type="synonym">Panicum italicum</name>
    <dbReference type="NCBI Taxonomy" id="4555"/>
    <lineage>
        <taxon>Eukaryota</taxon>
        <taxon>Viridiplantae</taxon>
        <taxon>Streptophyta</taxon>
        <taxon>Embryophyta</taxon>
        <taxon>Tracheophyta</taxon>
        <taxon>Spermatophyta</taxon>
        <taxon>Magnoliopsida</taxon>
        <taxon>Liliopsida</taxon>
        <taxon>Poales</taxon>
        <taxon>Poaceae</taxon>
        <taxon>PACMAD clade</taxon>
        <taxon>Panicoideae</taxon>
        <taxon>Panicodae</taxon>
        <taxon>Paniceae</taxon>
        <taxon>Cenchrinae</taxon>
        <taxon>Setaria</taxon>
    </lineage>
</organism>
<keyword evidence="1" id="KW-0862">Zinc</keyword>
<feature type="compositionally biased region" description="Basic and acidic residues" evidence="3">
    <location>
        <begin position="84"/>
        <end position="103"/>
    </location>
</feature>
<feature type="domain" description="CCHC-type" evidence="4">
    <location>
        <begin position="385"/>
        <end position="401"/>
    </location>
</feature>
<name>K3ZLH5_SETIT</name>
<evidence type="ECO:0000313" key="7">
    <source>
        <dbReference type="Proteomes" id="UP000004995"/>
    </source>
</evidence>
<dbReference type="PROSITE" id="PS50158">
    <property type="entry name" value="ZF_CCHC"/>
    <property type="match status" value="1"/>
</dbReference>
<dbReference type="AlphaFoldDB" id="K3ZLH5"/>
<accession>K3ZLH5</accession>
<evidence type="ECO:0000313" key="5">
    <source>
        <dbReference type="EMBL" id="RCV37981.1"/>
    </source>
</evidence>
<reference evidence="6" key="3">
    <citation type="submission" date="2018-08" db="UniProtKB">
        <authorList>
            <consortium name="EnsemblPlants"/>
        </authorList>
    </citation>
    <scope>IDENTIFICATION</scope>
    <source>
        <strain evidence="6">Yugu1</strain>
    </source>
</reference>
<dbReference type="Gramene" id="KQK94394">
    <property type="protein sequence ID" value="KQK94394"/>
    <property type="gene ID" value="SETIT_027434mg"/>
</dbReference>
<dbReference type="Proteomes" id="UP000004995">
    <property type="component" value="Unassembled WGS sequence"/>
</dbReference>
<dbReference type="OMA" id="KEYACAT"/>
<dbReference type="GO" id="GO:0008270">
    <property type="term" value="F:zinc ion binding"/>
    <property type="evidence" value="ECO:0007669"/>
    <property type="project" value="UniProtKB-KW"/>
</dbReference>
<dbReference type="EMBL" id="AGNK02004849">
    <property type="status" value="NOT_ANNOTATED_CDS"/>
    <property type="molecule type" value="Genomic_DNA"/>
</dbReference>
<evidence type="ECO:0000259" key="4">
    <source>
        <dbReference type="PROSITE" id="PS50158"/>
    </source>
</evidence>
<dbReference type="Gene3D" id="4.10.60.10">
    <property type="entry name" value="Zinc finger, CCHC-type"/>
    <property type="match status" value="1"/>
</dbReference>
<dbReference type="SUPFAM" id="SSF57756">
    <property type="entry name" value="Retrovirus zinc finger-like domains"/>
    <property type="match status" value="1"/>
</dbReference>
<feature type="coiled-coil region" evidence="2">
    <location>
        <begin position="155"/>
        <end position="244"/>
    </location>
</feature>